<evidence type="ECO:0000256" key="2">
    <source>
        <dbReference type="SAM" id="SignalP"/>
    </source>
</evidence>
<comment type="caution">
    <text evidence="4">The sequence shown here is derived from an EMBL/GenBank/DDBJ whole genome shotgun (WGS) entry which is preliminary data.</text>
</comment>
<proteinExistence type="predicted"/>
<dbReference type="InterPro" id="IPR016187">
    <property type="entry name" value="CTDL_fold"/>
</dbReference>
<dbReference type="SUPFAM" id="SSF56436">
    <property type="entry name" value="C-type lectin-like"/>
    <property type="match status" value="1"/>
</dbReference>
<dbReference type="EMBL" id="CAXITT010000012">
    <property type="protein sequence ID" value="CAL1527103.1"/>
    <property type="molecule type" value="Genomic_DNA"/>
</dbReference>
<feature type="domain" description="C-type lectin" evidence="3">
    <location>
        <begin position="52"/>
        <end position="184"/>
    </location>
</feature>
<evidence type="ECO:0000313" key="4">
    <source>
        <dbReference type="EMBL" id="CAL1527103.1"/>
    </source>
</evidence>
<sequence>MFECQLTHIHNTARMWTFITVTFGLLFTRLAGAQTINDCPASLPRNSFLQVHGDSCFQFVLFRERTHTQAKADCHSNGGTLALVKTPEIQDYIYHEILSTYYGSTVKVWVGLNDIDNENIYKWEDGSPVTFSNWNTGDGPASGTTGTSHHALNHNQNDCVVLDVGLKGKWVEYPCESHPLFIVFSQNEAHMYVCQFKLHIIPTAAAATTTPPRTSGSLVTQADTTQMEILTNVEHELETTQEQGVQVTEQPNTHATEDFEVTEETEEPVSESPD</sequence>
<dbReference type="InterPro" id="IPR050801">
    <property type="entry name" value="Ca-Dep_Lectins_ImmuneDev"/>
</dbReference>
<reference evidence="4 5" key="1">
    <citation type="submission" date="2024-04" db="EMBL/GenBank/DDBJ databases">
        <authorList>
            <consortium name="Genoscope - CEA"/>
            <person name="William W."/>
        </authorList>
    </citation>
    <scope>NUCLEOTIDE SEQUENCE [LARGE SCALE GENOMIC DNA]</scope>
</reference>
<dbReference type="SMART" id="SM00034">
    <property type="entry name" value="CLECT"/>
    <property type="match status" value="1"/>
</dbReference>
<evidence type="ECO:0000259" key="3">
    <source>
        <dbReference type="PROSITE" id="PS50041"/>
    </source>
</evidence>
<dbReference type="InterPro" id="IPR016186">
    <property type="entry name" value="C-type_lectin-like/link_sf"/>
</dbReference>
<dbReference type="Gene3D" id="3.10.100.10">
    <property type="entry name" value="Mannose-Binding Protein A, subunit A"/>
    <property type="match status" value="1"/>
</dbReference>
<dbReference type="PANTHER" id="PTHR22801:SF63">
    <property type="entry name" value="C-TYPE LECTIN DOMAIN-CONTAINING PROTEIN"/>
    <property type="match status" value="1"/>
</dbReference>
<dbReference type="Pfam" id="PF00059">
    <property type="entry name" value="Lectin_C"/>
    <property type="match status" value="1"/>
</dbReference>
<dbReference type="CDD" id="cd00037">
    <property type="entry name" value="CLECT"/>
    <property type="match status" value="1"/>
</dbReference>
<organism evidence="4 5">
    <name type="scientific">Lymnaea stagnalis</name>
    <name type="common">Great pond snail</name>
    <name type="synonym">Helix stagnalis</name>
    <dbReference type="NCBI Taxonomy" id="6523"/>
    <lineage>
        <taxon>Eukaryota</taxon>
        <taxon>Metazoa</taxon>
        <taxon>Spiralia</taxon>
        <taxon>Lophotrochozoa</taxon>
        <taxon>Mollusca</taxon>
        <taxon>Gastropoda</taxon>
        <taxon>Heterobranchia</taxon>
        <taxon>Euthyneura</taxon>
        <taxon>Panpulmonata</taxon>
        <taxon>Hygrophila</taxon>
        <taxon>Lymnaeoidea</taxon>
        <taxon>Lymnaeidae</taxon>
        <taxon>Lymnaea</taxon>
    </lineage>
</organism>
<name>A0AAV2H1U9_LYMST</name>
<protein>
    <recommendedName>
        <fullName evidence="3">C-type lectin domain-containing protein</fullName>
    </recommendedName>
</protein>
<feature type="compositionally biased region" description="Acidic residues" evidence="1">
    <location>
        <begin position="258"/>
        <end position="274"/>
    </location>
</feature>
<feature type="signal peptide" evidence="2">
    <location>
        <begin position="1"/>
        <end position="33"/>
    </location>
</feature>
<gene>
    <name evidence="4" type="ORF">GSLYS_00001280001</name>
</gene>
<evidence type="ECO:0000313" key="5">
    <source>
        <dbReference type="Proteomes" id="UP001497497"/>
    </source>
</evidence>
<feature type="chain" id="PRO_5043673961" description="C-type lectin domain-containing protein" evidence="2">
    <location>
        <begin position="34"/>
        <end position="274"/>
    </location>
</feature>
<evidence type="ECO:0000256" key="1">
    <source>
        <dbReference type="SAM" id="MobiDB-lite"/>
    </source>
</evidence>
<keyword evidence="5" id="KW-1185">Reference proteome</keyword>
<accession>A0AAV2H1U9</accession>
<dbReference type="Proteomes" id="UP001497497">
    <property type="component" value="Unassembled WGS sequence"/>
</dbReference>
<dbReference type="PANTHER" id="PTHR22801">
    <property type="entry name" value="LITHOSTATHINE"/>
    <property type="match status" value="1"/>
</dbReference>
<dbReference type="PROSITE" id="PS50041">
    <property type="entry name" value="C_TYPE_LECTIN_2"/>
    <property type="match status" value="1"/>
</dbReference>
<dbReference type="AlphaFoldDB" id="A0AAV2H1U9"/>
<feature type="region of interest" description="Disordered" evidence="1">
    <location>
        <begin position="238"/>
        <end position="274"/>
    </location>
</feature>
<keyword evidence="2" id="KW-0732">Signal</keyword>
<feature type="compositionally biased region" description="Low complexity" evidence="1">
    <location>
        <begin position="240"/>
        <end position="250"/>
    </location>
</feature>
<dbReference type="InterPro" id="IPR001304">
    <property type="entry name" value="C-type_lectin-like"/>
</dbReference>